<name>A0A4U7N4I4_9RHOB</name>
<dbReference type="GO" id="GO:0009279">
    <property type="term" value="C:cell outer membrane"/>
    <property type="evidence" value="ECO:0007669"/>
    <property type="project" value="UniProtKB-SubCell"/>
</dbReference>
<gene>
    <name evidence="9" type="ORF">FAP39_10480</name>
</gene>
<keyword evidence="6" id="KW-0472">Membrane</keyword>
<proteinExistence type="inferred from homology"/>
<evidence type="ECO:0000256" key="3">
    <source>
        <dbReference type="ARBA" id="ARBA00022448"/>
    </source>
</evidence>
<evidence type="ECO:0000256" key="6">
    <source>
        <dbReference type="ARBA" id="ARBA00023136"/>
    </source>
</evidence>
<dbReference type="NCBIfam" id="TIGR01844">
    <property type="entry name" value="type_I_sec_TolC"/>
    <property type="match status" value="1"/>
</dbReference>
<dbReference type="InterPro" id="IPR003423">
    <property type="entry name" value="OMP_efflux"/>
</dbReference>
<keyword evidence="3" id="KW-0813">Transport</keyword>
<keyword evidence="7" id="KW-0998">Cell outer membrane</keyword>
<organism evidence="9 10">
    <name type="scientific">Shimia litoralis</name>
    <dbReference type="NCBI Taxonomy" id="420403"/>
    <lineage>
        <taxon>Bacteria</taxon>
        <taxon>Pseudomonadati</taxon>
        <taxon>Pseudomonadota</taxon>
        <taxon>Alphaproteobacteria</taxon>
        <taxon>Rhodobacterales</taxon>
        <taxon>Roseobacteraceae</taxon>
    </lineage>
</organism>
<evidence type="ECO:0000313" key="10">
    <source>
        <dbReference type="Proteomes" id="UP000306575"/>
    </source>
</evidence>
<evidence type="ECO:0000256" key="8">
    <source>
        <dbReference type="SAM" id="SignalP"/>
    </source>
</evidence>
<sequence>MAKRIFRTLRAGFFAAACAALMPVSASAETLADAMASAYEHNGLLDQNQALLRAADEDAAATYALLRPIINWYGNVTYTNSSAITASSAGLRAHSATNVAEMGLSLELLLYDNGATKLAVEASRETVLATRQALISVEQQVLFDAVQSFLHVVRDARIVELRQNNLRLVARELQAAQDRFEVGEVTRTDVALAEASLAGGRADLAVSQGQLMQSQEYFASVTGHQPGALVAPTSAPKMPKSGDEVKAVAVRAHPDMIRAKHEITVAELNVARTRASLGPTVKLKGAYGVQETFSETYESQVGSLGFNVTAPIYQGGRLSALLRKSMAQRDATRAALHVTRHNVRRSAGNAWAQLSAAGAQLAASGRQVEASRVAFEGVREEAKLGSRTTLDVLTAEQDLLDAESNRITARAAQYIAAYGVLASMGQLTAEQLNLRVELYDPEAYYNMVKDAPTLTSKRGKKLDQVLRAIGKE</sequence>
<keyword evidence="4" id="KW-1134">Transmembrane beta strand</keyword>
<evidence type="ECO:0000256" key="4">
    <source>
        <dbReference type="ARBA" id="ARBA00022452"/>
    </source>
</evidence>
<dbReference type="RefSeq" id="WP_138016354.1">
    <property type="nucleotide sequence ID" value="NZ_SULI01000011.1"/>
</dbReference>
<evidence type="ECO:0000256" key="5">
    <source>
        <dbReference type="ARBA" id="ARBA00022692"/>
    </source>
</evidence>
<dbReference type="GO" id="GO:0015288">
    <property type="term" value="F:porin activity"/>
    <property type="evidence" value="ECO:0007669"/>
    <property type="project" value="TreeGrafter"/>
</dbReference>
<dbReference type="InterPro" id="IPR051906">
    <property type="entry name" value="TolC-like"/>
</dbReference>
<dbReference type="EMBL" id="SULI01000011">
    <property type="protein sequence ID" value="TKZ20508.1"/>
    <property type="molecule type" value="Genomic_DNA"/>
</dbReference>
<comment type="caution">
    <text evidence="9">The sequence shown here is derived from an EMBL/GenBank/DDBJ whole genome shotgun (WGS) entry which is preliminary data.</text>
</comment>
<comment type="similarity">
    <text evidence="2">Belongs to the outer membrane factor (OMF) (TC 1.B.17) family.</text>
</comment>
<feature type="signal peptide" evidence="8">
    <location>
        <begin position="1"/>
        <end position="28"/>
    </location>
</feature>
<dbReference type="Gene3D" id="1.20.1600.10">
    <property type="entry name" value="Outer membrane efflux proteins (OEP)"/>
    <property type="match status" value="1"/>
</dbReference>
<keyword evidence="8" id="KW-0732">Signal</keyword>
<feature type="chain" id="PRO_5020629439" evidence="8">
    <location>
        <begin position="29"/>
        <end position="472"/>
    </location>
</feature>
<comment type="subcellular location">
    <subcellularLocation>
        <location evidence="1">Cell outer membrane</location>
    </subcellularLocation>
</comment>
<evidence type="ECO:0000313" key="9">
    <source>
        <dbReference type="EMBL" id="TKZ20508.1"/>
    </source>
</evidence>
<dbReference type="SUPFAM" id="SSF56954">
    <property type="entry name" value="Outer membrane efflux proteins (OEP)"/>
    <property type="match status" value="1"/>
</dbReference>
<protein>
    <submittedName>
        <fullName evidence="9">Transporter</fullName>
    </submittedName>
</protein>
<dbReference type="Pfam" id="PF02321">
    <property type="entry name" value="OEP"/>
    <property type="match status" value="2"/>
</dbReference>
<reference evidence="9 10" key="1">
    <citation type="submission" date="2019-04" db="EMBL/GenBank/DDBJ databases">
        <title>Genome sequence of Pelagicola litoralis CL-ES2.</title>
        <authorList>
            <person name="Cao J."/>
        </authorList>
    </citation>
    <scope>NUCLEOTIDE SEQUENCE [LARGE SCALE GENOMIC DNA]</scope>
    <source>
        <strain evidence="9 10">CL-ES2</strain>
    </source>
</reference>
<dbReference type="PANTHER" id="PTHR30026">
    <property type="entry name" value="OUTER MEMBRANE PROTEIN TOLC"/>
    <property type="match status" value="1"/>
</dbReference>
<dbReference type="AlphaFoldDB" id="A0A4U7N4I4"/>
<dbReference type="InterPro" id="IPR010130">
    <property type="entry name" value="T1SS_OMP_TolC"/>
</dbReference>
<keyword evidence="5" id="KW-0812">Transmembrane</keyword>
<dbReference type="GO" id="GO:1990281">
    <property type="term" value="C:efflux pump complex"/>
    <property type="evidence" value="ECO:0007669"/>
    <property type="project" value="TreeGrafter"/>
</dbReference>
<keyword evidence="10" id="KW-1185">Reference proteome</keyword>
<accession>A0A4U7N4I4</accession>
<dbReference type="PANTHER" id="PTHR30026:SF22">
    <property type="entry name" value="OUTER MEMBRANE EFFLUX PROTEIN"/>
    <property type="match status" value="1"/>
</dbReference>
<evidence type="ECO:0000256" key="2">
    <source>
        <dbReference type="ARBA" id="ARBA00007613"/>
    </source>
</evidence>
<evidence type="ECO:0000256" key="7">
    <source>
        <dbReference type="ARBA" id="ARBA00023237"/>
    </source>
</evidence>
<dbReference type="OrthoDB" id="9789368at2"/>
<evidence type="ECO:0000256" key="1">
    <source>
        <dbReference type="ARBA" id="ARBA00004442"/>
    </source>
</evidence>
<dbReference type="Proteomes" id="UP000306575">
    <property type="component" value="Unassembled WGS sequence"/>
</dbReference>
<dbReference type="GO" id="GO:0015562">
    <property type="term" value="F:efflux transmembrane transporter activity"/>
    <property type="evidence" value="ECO:0007669"/>
    <property type="project" value="InterPro"/>
</dbReference>